<keyword evidence="4" id="KW-1185">Reference proteome</keyword>
<organism evidence="3 4">
    <name type="scientific">Halovenus carboxidivorans</name>
    <dbReference type="NCBI Taxonomy" id="2692199"/>
    <lineage>
        <taxon>Archaea</taxon>
        <taxon>Methanobacteriati</taxon>
        <taxon>Methanobacteriota</taxon>
        <taxon>Stenosarchaea group</taxon>
        <taxon>Halobacteria</taxon>
        <taxon>Halobacteriales</taxon>
        <taxon>Haloarculaceae</taxon>
        <taxon>Halovenus</taxon>
    </lineage>
</organism>
<evidence type="ECO:0000259" key="2">
    <source>
        <dbReference type="Pfam" id="PF26514"/>
    </source>
</evidence>
<proteinExistence type="predicted"/>
<evidence type="ECO:0000313" key="3">
    <source>
        <dbReference type="EMBL" id="MXR53109.1"/>
    </source>
</evidence>
<dbReference type="Proteomes" id="UP000466535">
    <property type="component" value="Unassembled WGS sequence"/>
</dbReference>
<protein>
    <recommendedName>
        <fullName evidence="2">DUF8173 domain-containing protein</fullName>
    </recommendedName>
</protein>
<evidence type="ECO:0000256" key="1">
    <source>
        <dbReference type="SAM" id="Phobius"/>
    </source>
</evidence>
<dbReference type="InterPro" id="IPR058486">
    <property type="entry name" value="DUF8173"/>
</dbReference>
<dbReference type="AlphaFoldDB" id="A0A6B0TIS1"/>
<reference evidence="3 4" key="1">
    <citation type="submission" date="2019-12" db="EMBL/GenBank/DDBJ databases">
        <title>Isolation and characterization of three novel carbon monoxide-oxidizing members of Halobacteria from salione crusts and soils.</title>
        <authorList>
            <person name="Myers M.R."/>
            <person name="King G.M."/>
        </authorList>
    </citation>
    <scope>NUCLEOTIDE SEQUENCE [LARGE SCALE GENOMIC DNA]</scope>
    <source>
        <strain evidence="3 4">WSH3</strain>
    </source>
</reference>
<keyword evidence="1" id="KW-1133">Transmembrane helix</keyword>
<dbReference type="OrthoDB" id="253466at2157"/>
<feature type="transmembrane region" description="Helical" evidence="1">
    <location>
        <begin position="28"/>
        <end position="49"/>
    </location>
</feature>
<evidence type="ECO:0000313" key="4">
    <source>
        <dbReference type="Proteomes" id="UP000466535"/>
    </source>
</evidence>
<accession>A0A6B0TIS1</accession>
<gene>
    <name evidence="3" type="ORF">GRX03_16045</name>
</gene>
<feature type="domain" description="DUF8173" evidence="2">
    <location>
        <begin position="18"/>
        <end position="167"/>
    </location>
</feature>
<feature type="transmembrane region" description="Helical" evidence="1">
    <location>
        <begin position="139"/>
        <end position="165"/>
    </location>
</feature>
<dbReference type="RefSeq" id="WP_159765426.1">
    <property type="nucleotide sequence ID" value="NZ_WUUT01000008.1"/>
</dbReference>
<name>A0A6B0TIS1_9EURY</name>
<feature type="transmembrane region" description="Helical" evidence="1">
    <location>
        <begin position="95"/>
        <end position="119"/>
    </location>
</feature>
<dbReference type="Pfam" id="PF26514">
    <property type="entry name" value="DUF8173"/>
    <property type="match status" value="1"/>
</dbReference>
<keyword evidence="1" id="KW-0812">Transmembrane</keyword>
<sequence length="170" mass="17519">MSTAHLFGRVLVATGTDIDVQIGAEQTLFGGAVSAFFTTLVVGAILVAVFPDYTERMIGEVFDDPVGPFLYGITVLLLVVVLIVLLVISIVGILFVIPLAVLGALVWAAGSSLVLLGIADRVVGHEDGWLVPLLLAAGINAGLALSGIGALVSFVFGALGVGTILDDRYN</sequence>
<keyword evidence="1" id="KW-0472">Membrane</keyword>
<dbReference type="EMBL" id="WUUT01000008">
    <property type="protein sequence ID" value="MXR53109.1"/>
    <property type="molecule type" value="Genomic_DNA"/>
</dbReference>
<feature type="transmembrane region" description="Helical" evidence="1">
    <location>
        <begin position="69"/>
        <end position="88"/>
    </location>
</feature>
<comment type="caution">
    <text evidence="3">The sequence shown here is derived from an EMBL/GenBank/DDBJ whole genome shotgun (WGS) entry which is preliminary data.</text>
</comment>